<dbReference type="EMBL" id="JABCRI010000009">
    <property type="protein sequence ID" value="KAF8400655.1"/>
    <property type="molecule type" value="Genomic_DNA"/>
</dbReference>
<evidence type="ECO:0000259" key="17">
    <source>
        <dbReference type="PROSITE" id="PS51782"/>
    </source>
</evidence>
<feature type="chain" id="PRO_5033028587" evidence="15">
    <location>
        <begin position="25"/>
        <end position="749"/>
    </location>
</feature>
<dbReference type="PROSITE" id="PS50011">
    <property type="entry name" value="PROTEIN_KINASE_DOM"/>
    <property type="match status" value="1"/>
</dbReference>
<keyword evidence="8" id="KW-0418">Kinase</keyword>
<feature type="domain" description="Protein kinase" evidence="16">
    <location>
        <begin position="402"/>
        <end position="689"/>
    </location>
</feature>
<dbReference type="InterPro" id="IPR044812">
    <property type="entry name" value="CERK1/LYK3-like"/>
</dbReference>
<dbReference type="InterPro" id="IPR001245">
    <property type="entry name" value="Ser-Thr/Tyr_kinase_cat_dom"/>
</dbReference>
<evidence type="ECO:0000256" key="7">
    <source>
        <dbReference type="ARBA" id="ARBA00022741"/>
    </source>
</evidence>
<evidence type="ECO:0000259" key="16">
    <source>
        <dbReference type="PROSITE" id="PS50011"/>
    </source>
</evidence>
<dbReference type="SMART" id="SM00257">
    <property type="entry name" value="LysM"/>
    <property type="match status" value="1"/>
</dbReference>
<dbReference type="CDD" id="cd00118">
    <property type="entry name" value="LysM"/>
    <property type="match status" value="1"/>
</dbReference>
<evidence type="ECO:0000256" key="6">
    <source>
        <dbReference type="ARBA" id="ARBA00022729"/>
    </source>
</evidence>
<evidence type="ECO:0000256" key="9">
    <source>
        <dbReference type="ARBA" id="ARBA00022840"/>
    </source>
</evidence>
<proteinExistence type="predicted"/>
<dbReference type="Proteomes" id="UP000655225">
    <property type="component" value="Unassembled WGS sequence"/>
</dbReference>
<evidence type="ECO:0000256" key="1">
    <source>
        <dbReference type="ARBA" id="ARBA00004162"/>
    </source>
</evidence>
<feature type="domain" description="LysM" evidence="17">
    <location>
        <begin position="147"/>
        <end position="191"/>
    </location>
</feature>
<dbReference type="GO" id="GO:0005524">
    <property type="term" value="F:ATP binding"/>
    <property type="evidence" value="ECO:0007669"/>
    <property type="project" value="UniProtKB-UniRule"/>
</dbReference>
<organism evidence="18 19">
    <name type="scientific">Tetracentron sinense</name>
    <name type="common">Spur-leaf</name>
    <dbReference type="NCBI Taxonomy" id="13715"/>
    <lineage>
        <taxon>Eukaryota</taxon>
        <taxon>Viridiplantae</taxon>
        <taxon>Streptophyta</taxon>
        <taxon>Embryophyta</taxon>
        <taxon>Tracheophyta</taxon>
        <taxon>Spermatophyta</taxon>
        <taxon>Magnoliopsida</taxon>
        <taxon>Trochodendrales</taxon>
        <taxon>Trochodendraceae</taxon>
        <taxon>Tetracentron</taxon>
    </lineage>
</organism>
<dbReference type="Gene3D" id="3.10.350.10">
    <property type="entry name" value="LysM domain"/>
    <property type="match status" value="1"/>
</dbReference>
<keyword evidence="12" id="KW-1015">Disulfide bond</keyword>
<feature type="signal peptide" evidence="15">
    <location>
        <begin position="1"/>
        <end position="24"/>
    </location>
</feature>
<dbReference type="PROSITE" id="PS00108">
    <property type="entry name" value="PROTEIN_KINASE_ST"/>
    <property type="match status" value="1"/>
</dbReference>
<evidence type="ECO:0000313" key="19">
    <source>
        <dbReference type="Proteomes" id="UP000655225"/>
    </source>
</evidence>
<dbReference type="PANTHER" id="PTHR46204:SF5">
    <property type="entry name" value="PROTEIN KINASE DOMAIN-CONTAINING PROTEIN"/>
    <property type="match status" value="1"/>
</dbReference>
<feature type="transmembrane region" description="Helical" evidence="14">
    <location>
        <begin position="316"/>
        <end position="341"/>
    </location>
</feature>
<dbReference type="InterPro" id="IPR000719">
    <property type="entry name" value="Prot_kinase_dom"/>
</dbReference>
<reference evidence="18 19" key="1">
    <citation type="submission" date="2020-04" db="EMBL/GenBank/DDBJ databases">
        <title>Plant Genome Project.</title>
        <authorList>
            <person name="Zhang R.-G."/>
        </authorList>
    </citation>
    <scope>NUCLEOTIDE SEQUENCE [LARGE SCALE GENOMIC DNA]</scope>
    <source>
        <strain evidence="18">YNK0</strain>
        <tissue evidence="18">Leaf</tissue>
    </source>
</reference>
<dbReference type="InterPro" id="IPR008271">
    <property type="entry name" value="Ser/Thr_kinase_AS"/>
</dbReference>
<evidence type="ECO:0000256" key="14">
    <source>
        <dbReference type="SAM" id="Phobius"/>
    </source>
</evidence>
<dbReference type="OMA" id="CERSHRV"/>
<dbReference type="Pfam" id="PF01476">
    <property type="entry name" value="LysM"/>
    <property type="match status" value="1"/>
</dbReference>
<dbReference type="GO" id="GO:0019199">
    <property type="term" value="F:transmembrane receptor protein kinase activity"/>
    <property type="evidence" value="ECO:0007669"/>
    <property type="project" value="InterPro"/>
</dbReference>
<keyword evidence="19" id="KW-1185">Reference proteome</keyword>
<feature type="binding site" evidence="13">
    <location>
        <position position="429"/>
    </location>
    <ligand>
        <name>ATP</name>
        <dbReference type="ChEBI" id="CHEBI:30616"/>
    </ligand>
</feature>
<dbReference type="SUPFAM" id="SSF56112">
    <property type="entry name" value="Protein kinase-like (PK-like)"/>
    <property type="match status" value="1"/>
</dbReference>
<keyword evidence="4" id="KW-0808">Transferase</keyword>
<dbReference type="Gene3D" id="1.10.510.10">
    <property type="entry name" value="Transferase(Phosphotransferase) domain 1"/>
    <property type="match status" value="1"/>
</dbReference>
<dbReference type="PANTHER" id="PTHR46204">
    <property type="entry name" value="CHITIN ELICITOR RECEPTOR KINASE 1-RELATED"/>
    <property type="match status" value="1"/>
</dbReference>
<evidence type="ECO:0000256" key="11">
    <source>
        <dbReference type="ARBA" id="ARBA00023136"/>
    </source>
</evidence>
<evidence type="ECO:0000256" key="13">
    <source>
        <dbReference type="PROSITE-ProRule" id="PRU10141"/>
    </source>
</evidence>
<keyword evidence="5 14" id="KW-0812">Transmembrane</keyword>
<keyword evidence="6 15" id="KW-0732">Signal</keyword>
<evidence type="ECO:0000256" key="10">
    <source>
        <dbReference type="ARBA" id="ARBA00022989"/>
    </source>
</evidence>
<evidence type="ECO:0000256" key="3">
    <source>
        <dbReference type="ARBA" id="ARBA00022527"/>
    </source>
</evidence>
<dbReference type="AlphaFoldDB" id="A0A834Z566"/>
<name>A0A834Z566_TETSI</name>
<dbReference type="InterPro" id="IPR036779">
    <property type="entry name" value="LysM_dom_sf"/>
</dbReference>
<keyword evidence="3" id="KW-0723">Serine/threonine-protein kinase</keyword>
<dbReference type="GO" id="GO:0045087">
    <property type="term" value="P:innate immune response"/>
    <property type="evidence" value="ECO:0007669"/>
    <property type="project" value="InterPro"/>
</dbReference>
<comment type="caution">
    <text evidence="18">The sequence shown here is derived from an EMBL/GenBank/DDBJ whole genome shotgun (WGS) entry which is preliminary data.</text>
</comment>
<comment type="subcellular location">
    <subcellularLocation>
        <location evidence="1">Cell membrane</location>
        <topology evidence="1">Single-pass membrane protein</topology>
    </subcellularLocation>
</comment>
<dbReference type="PROSITE" id="PS51782">
    <property type="entry name" value="LYSM"/>
    <property type="match status" value="1"/>
</dbReference>
<dbReference type="Gene3D" id="3.30.200.20">
    <property type="entry name" value="Phosphorylase Kinase, domain 1"/>
    <property type="match status" value="1"/>
</dbReference>
<protein>
    <submittedName>
        <fullName evidence="18">Uncharacterized protein</fullName>
    </submittedName>
</protein>
<dbReference type="SUPFAM" id="SSF54106">
    <property type="entry name" value="LysM domain"/>
    <property type="match status" value="1"/>
</dbReference>
<keyword evidence="9 13" id="KW-0067">ATP-binding</keyword>
<gene>
    <name evidence="18" type="ORF">HHK36_013954</name>
</gene>
<keyword evidence="7 13" id="KW-0547">Nucleotide-binding</keyword>
<evidence type="ECO:0000256" key="5">
    <source>
        <dbReference type="ARBA" id="ARBA00022692"/>
    </source>
</evidence>
<dbReference type="InterPro" id="IPR017441">
    <property type="entry name" value="Protein_kinase_ATP_BS"/>
</dbReference>
<dbReference type="Pfam" id="PF07714">
    <property type="entry name" value="PK_Tyr_Ser-Thr"/>
    <property type="match status" value="1"/>
</dbReference>
<evidence type="ECO:0000256" key="4">
    <source>
        <dbReference type="ARBA" id="ARBA00022679"/>
    </source>
</evidence>
<dbReference type="OrthoDB" id="4062651at2759"/>
<sequence>MCSPFSGNKRILLIFVLFMSLICAYHCFHVEPIQCNVSLTDSCPASLYFVPKIPKSLKETAALFHVNSNLVNKTVDGFVIAVSCSCPADHDEFIWHMDYTVQPGDTWELVSSKFGSFVMEKPEKVLIAEQTITLDLLCGCYESMEILTYRVEARDTLYTICSRFKANIEKTAKLNRLVNLGLIHAGDILFIPGPDLQEAMQNGQAEMLQQMKDLFTAITQDQVYASSFLPSLVSSEELSVTMLNVPLLLTHSIFCAPVTCPKEAQDLILVFAFETSIPMAKFSLFLHENLWTGHLENLILLDNEDSKAREISKSRFHIILGAIVAAAAVVLFLVTILFWIFHHKRKGSEQSKASVGDFKCSACCLTLFPSDKKSKESVLPLFNSDKAAVFPYNEVCDATSNFSLSQKIGQGSYGSVYLGTLRGTDVAIKQMKNTKSKEFLTELNILCRVHHTNLIGLIGYAAGGDSLFLVYEFAQNGALSFHLHNPSVKGYGPLSWTRRVQIALDAAKGLEYIHVHTRPFYVHRDVKTSNILLDTNFRAKIGDFGLVKLLEHSPEVGTAASRIVGTFGYLAPEYVRDGCVTTKSDVYSYGVVLMELLTGQPALSRDARPGNAQYIEYRSVVEYMLSAFEDKNDPMAQLTRCIDPSLTHYHKDSLFQTVLDALLFRNEDAIENACSLIMGDDLGELHQIRGSKSQLPYGLVDVDAYPCERSHRVGGHGIFITAPSKGKWEIDEELLRWKLEPAAAAAAGT</sequence>
<keyword evidence="2" id="KW-1003">Cell membrane</keyword>
<dbReference type="GO" id="GO:0005886">
    <property type="term" value="C:plasma membrane"/>
    <property type="evidence" value="ECO:0007669"/>
    <property type="project" value="UniProtKB-SubCell"/>
</dbReference>
<dbReference type="InterPro" id="IPR018392">
    <property type="entry name" value="LysM"/>
</dbReference>
<evidence type="ECO:0000313" key="18">
    <source>
        <dbReference type="EMBL" id="KAF8400655.1"/>
    </source>
</evidence>
<accession>A0A834Z566</accession>
<evidence type="ECO:0000256" key="15">
    <source>
        <dbReference type="SAM" id="SignalP"/>
    </source>
</evidence>
<evidence type="ECO:0000256" key="2">
    <source>
        <dbReference type="ARBA" id="ARBA00022475"/>
    </source>
</evidence>
<keyword evidence="11 14" id="KW-0472">Membrane</keyword>
<dbReference type="InterPro" id="IPR011009">
    <property type="entry name" value="Kinase-like_dom_sf"/>
</dbReference>
<keyword evidence="10 14" id="KW-1133">Transmembrane helix</keyword>
<dbReference type="FunFam" id="1.10.510.10:FF:000468">
    <property type="entry name" value="PTI1-like tyrosine-protein kinase 3"/>
    <property type="match status" value="1"/>
</dbReference>
<dbReference type="SMART" id="SM00220">
    <property type="entry name" value="S_TKc"/>
    <property type="match status" value="1"/>
</dbReference>
<evidence type="ECO:0000256" key="8">
    <source>
        <dbReference type="ARBA" id="ARBA00022777"/>
    </source>
</evidence>
<evidence type="ECO:0000256" key="12">
    <source>
        <dbReference type="ARBA" id="ARBA00023157"/>
    </source>
</evidence>
<dbReference type="PROSITE" id="PS00107">
    <property type="entry name" value="PROTEIN_KINASE_ATP"/>
    <property type="match status" value="1"/>
</dbReference>